<evidence type="ECO:0000256" key="4">
    <source>
        <dbReference type="SAM" id="Phobius"/>
    </source>
</evidence>
<dbReference type="GO" id="GO:0016780">
    <property type="term" value="F:phosphotransferase activity, for other substituted phosphate groups"/>
    <property type="evidence" value="ECO:0007669"/>
    <property type="project" value="InterPro"/>
</dbReference>
<feature type="transmembrane region" description="Helical" evidence="4">
    <location>
        <begin position="87"/>
        <end position="103"/>
    </location>
</feature>
<dbReference type="Gene3D" id="1.20.120.1760">
    <property type="match status" value="1"/>
</dbReference>
<feature type="region of interest" description="Disordered" evidence="3">
    <location>
        <begin position="233"/>
        <end position="280"/>
    </location>
</feature>
<dbReference type="GO" id="GO:0016020">
    <property type="term" value="C:membrane"/>
    <property type="evidence" value="ECO:0007669"/>
    <property type="project" value="InterPro"/>
</dbReference>
<dbReference type="InterPro" id="IPR000462">
    <property type="entry name" value="CDP-OH_P_trans"/>
</dbReference>
<feature type="transmembrane region" description="Helical" evidence="4">
    <location>
        <begin position="12"/>
        <end position="42"/>
    </location>
</feature>
<feature type="compositionally biased region" description="Low complexity" evidence="3">
    <location>
        <begin position="233"/>
        <end position="253"/>
    </location>
</feature>
<dbReference type="GO" id="GO:0008654">
    <property type="term" value="P:phospholipid biosynthetic process"/>
    <property type="evidence" value="ECO:0007669"/>
    <property type="project" value="InterPro"/>
</dbReference>
<evidence type="ECO:0000256" key="2">
    <source>
        <dbReference type="RuleBase" id="RU003750"/>
    </source>
</evidence>
<organism evidence="5 6">
    <name type="scientific">Micromonospora echinaurantiaca</name>
    <dbReference type="NCBI Taxonomy" id="47857"/>
    <lineage>
        <taxon>Bacteria</taxon>
        <taxon>Bacillati</taxon>
        <taxon>Actinomycetota</taxon>
        <taxon>Actinomycetes</taxon>
        <taxon>Micromonosporales</taxon>
        <taxon>Micromonosporaceae</taxon>
        <taxon>Micromonospora</taxon>
    </lineage>
</organism>
<comment type="similarity">
    <text evidence="2">Belongs to the CDP-alcohol phosphatidyltransferase class-I family.</text>
</comment>
<feature type="transmembrane region" description="Helical" evidence="4">
    <location>
        <begin position="203"/>
        <end position="225"/>
    </location>
</feature>
<sequence length="280" mass="28849">MPTVRTGPVIGLIFQIVLLAGLAGTVGLGGAGWLAGLAYAAVGHAVLNRGLHRCAAAGLGPADRVTLTRAVLVGGVTALVADSAHRPAPVGVLIVLTAVALLLDAVDGRVARRTGTASAFGARFDMEVDAFLILVLSLYVAPSVGGWVLAIGAMRYAFVAAARALPWLRGQLPARYWRKVVAAVQGVLLLVAASAALPRTLTVLVLVVALALLVESFGHDVGWLWRHRAGPARPRVGRAAPAPALPARRVTLPVRRQPSGTGEPAGARDLPVAPPVLSLR</sequence>
<dbReference type="Proteomes" id="UP000198217">
    <property type="component" value="Chromosome I"/>
</dbReference>
<evidence type="ECO:0000313" key="6">
    <source>
        <dbReference type="Proteomes" id="UP000198217"/>
    </source>
</evidence>
<gene>
    <name evidence="5" type="ORF">GA0070609_1786</name>
</gene>
<keyword evidence="6" id="KW-1185">Reference proteome</keyword>
<keyword evidence="1 2" id="KW-0808">Transferase</keyword>
<keyword evidence="4" id="KW-0472">Membrane</keyword>
<name>A0A1C5HKG5_9ACTN</name>
<protein>
    <submittedName>
        <fullName evidence="5">Phosphatidylglycerophosphate synthase</fullName>
    </submittedName>
</protein>
<proteinExistence type="inferred from homology"/>
<reference evidence="5 6" key="1">
    <citation type="submission" date="2016-06" db="EMBL/GenBank/DDBJ databases">
        <authorList>
            <person name="Kjaerup R.B."/>
            <person name="Dalgaard T.S."/>
            <person name="Juul-Madsen H.R."/>
        </authorList>
    </citation>
    <scope>NUCLEOTIDE SEQUENCE [LARGE SCALE GENOMIC DNA]</scope>
    <source>
        <strain evidence="5 6">DSM 43904</strain>
    </source>
</reference>
<keyword evidence="4" id="KW-0812">Transmembrane</keyword>
<dbReference type="AlphaFoldDB" id="A0A1C5HKG5"/>
<dbReference type="InterPro" id="IPR048254">
    <property type="entry name" value="CDP_ALCOHOL_P_TRANSF_CS"/>
</dbReference>
<evidence type="ECO:0000256" key="1">
    <source>
        <dbReference type="ARBA" id="ARBA00022679"/>
    </source>
</evidence>
<keyword evidence="4" id="KW-1133">Transmembrane helix</keyword>
<dbReference type="InterPro" id="IPR043130">
    <property type="entry name" value="CDP-OH_PTrfase_TM_dom"/>
</dbReference>
<dbReference type="Pfam" id="PF01066">
    <property type="entry name" value="CDP-OH_P_transf"/>
    <property type="match status" value="1"/>
</dbReference>
<dbReference type="PROSITE" id="PS00379">
    <property type="entry name" value="CDP_ALCOHOL_P_TRANSF"/>
    <property type="match status" value="1"/>
</dbReference>
<dbReference type="EMBL" id="LT607750">
    <property type="protein sequence ID" value="SCG46500.1"/>
    <property type="molecule type" value="Genomic_DNA"/>
</dbReference>
<evidence type="ECO:0000313" key="5">
    <source>
        <dbReference type="EMBL" id="SCG46500.1"/>
    </source>
</evidence>
<evidence type="ECO:0000256" key="3">
    <source>
        <dbReference type="SAM" id="MobiDB-lite"/>
    </source>
</evidence>
<accession>A0A1C5HKG5</accession>